<feature type="transmembrane region" description="Helical" evidence="1">
    <location>
        <begin position="159"/>
        <end position="177"/>
    </location>
</feature>
<dbReference type="AlphaFoldDB" id="A0A3B0UTK9"/>
<proteinExistence type="predicted"/>
<feature type="transmembrane region" description="Helical" evidence="1">
    <location>
        <begin position="183"/>
        <end position="206"/>
    </location>
</feature>
<organism evidence="2">
    <name type="scientific">hydrothermal vent metagenome</name>
    <dbReference type="NCBI Taxonomy" id="652676"/>
    <lineage>
        <taxon>unclassified sequences</taxon>
        <taxon>metagenomes</taxon>
        <taxon>ecological metagenomes</taxon>
    </lineage>
</organism>
<feature type="transmembrane region" description="Helical" evidence="1">
    <location>
        <begin position="70"/>
        <end position="91"/>
    </location>
</feature>
<keyword evidence="1" id="KW-0812">Transmembrane</keyword>
<dbReference type="EMBL" id="UOEU01000538">
    <property type="protein sequence ID" value="VAW34445.1"/>
    <property type="molecule type" value="Genomic_DNA"/>
</dbReference>
<sequence length="211" mass="23992">MITVKEFTKQTIYRCLNVINLSGELSRSKSKVYLTLSMFCITICLLYITISKNYQTKRGNMSFQEKNISVTLVSFTLILGFYLTRLFRMLQDGGLNSSDVFRLWGITIVLAIFFTIIATILTHIVSAIIQAIKTGEKEPDIEDMADERDRLIDLRGTKMTYSFSSLGVFLSMLTFALGQPPLIMFTLLIFFGLVAQIVGDISRLVLYRRGF</sequence>
<keyword evidence="1" id="KW-1133">Transmembrane helix</keyword>
<evidence type="ECO:0000313" key="2">
    <source>
        <dbReference type="EMBL" id="VAW34445.1"/>
    </source>
</evidence>
<keyword evidence="1" id="KW-0472">Membrane</keyword>
<feature type="transmembrane region" description="Helical" evidence="1">
    <location>
        <begin position="103"/>
        <end position="129"/>
    </location>
</feature>
<evidence type="ECO:0000256" key="1">
    <source>
        <dbReference type="SAM" id="Phobius"/>
    </source>
</evidence>
<protein>
    <submittedName>
        <fullName evidence="2">Uncharacterized protein</fullName>
    </submittedName>
</protein>
<name>A0A3B0UTK9_9ZZZZ</name>
<gene>
    <name evidence="2" type="ORF">MNBD_CHLOROFLEXI01-5131</name>
</gene>
<feature type="transmembrane region" description="Helical" evidence="1">
    <location>
        <begin position="32"/>
        <end position="50"/>
    </location>
</feature>
<accession>A0A3B0UTK9</accession>
<reference evidence="2" key="1">
    <citation type="submission" date="2018-06" db="EMBL/GenBank/DDBJ databases">
        <authorList>
            <person name="Zhirakovskaya E."/>
        </authorList>
    </citation>
    <scope>NUCLEOTIDE SEQUENCE</scope>
</reference>